<dbReference type="RefSeq" id="WP_324768016.1">
    <property type="nucleotide sequence ID" value="NZ_BAAATS010000028.1"/>
</dbReference>
<comment type="caution">
    <text evidence="2">The sequence shown here is derived from an EMBL/GenBank/DDBJ whole genome shotgun (WGS) entry which is preliminary data.</text>
</comment>
<sequence length="113" mass="12798">MDASTEAARGLTDIETFLYREAHLRAARRRVTDFTARAPGLTEEQKSGIERWYLEEQIYVARMVTDHIADSISVMEEQHRGRFGRWLRGTMIAMALITVVAGLCVTVVIGSLR</sequence>
<evidence type="ECO:0008006" key="4">
    <source>
        <dbReference type="Google" id="ProtNLM"/>
    </source>
</evidence>
<organism evidence="2 3">
    <name type="scientific">Streptomyces kunmingensis</name>
    <dbReference type="NCBI Taxonomy" id="68225"/>
    <lineage>
        <taxon>Bacteria</taxon>
        <taxon>Bacillati</taxon>
        <taxon>Actinomycetota</taxon>
        <taxon>Actinomycetes</taxon>
        <taxon>Kitasatosporales</taxon>
        <taxon>Streptomycetaceae</taxon>
        <taxon>Streptomyces</taxon>
    </lineage>
</organism>
<feature type="transmembrane region" description="Helical" evidence="1">
    <location>
        <begin position="90"/>
        <end position="112"/>
    </location>
</feature>
<gene>
    <name evidence="2" type="ORF">OKJ48_11435</name>
</gene>
<name>A0ABU6C809_9ACTN</name>
<evidence type="ECO:0000313" key="2">
    <source>
        <dbReference type="EMBL" id="MEB3960851.1"/>
    </source>
</evidence>
<dbReference type="EMBL" id="JAOZYB010000068">
    <property type="protein sequence ID" value="MEB3960851.1"/>
    <property type="molecule type" value="Genomic_DNA"/>
</dbReference>
<reference evidence="2 3" key="1">
    <citation type="submission" date="2022-10" db="EMBL/GenBank/DDBJ databases">
        <authorList>
            <person name="Xie J."/>
            <person name="Shen N."/>
        </authorList>
    </citation>
    <scope>NUCLEOTIDE SEQUENCE [LARGE SCALE GENOMIC DNA]</scope>
    <source>
        <strain evidence="2 3">DSM 41681</strain>
    </source>
</reference>
<keyword evidence="1" id="KW-0812">Transmembrane</keyword>
<accession>A0ABU6C809</accession>
<protein>
    <recommendedName>
        <fullName evidence="4">DUF3040 domain-containing protein</fullName>
    </recommendedName>
</protein>
<proteinExistence type="predicted"/>
<keyword evidence="1" id="KW-1133">Transmembrane helix</keyword>
<keyword evidence="3" id="KW-1185">Reference proteome</keyword>
<evidence type="ECO:0000313" key="3">
    <source>
        <dbReference type="Proteomes" id="UP001352223"/>
    </source>
</evidence>
<keyword evidence="1" id="KW-0472">Membrane</keyword>
<evidence type="ECO:0000256" key="1">
    <source>
        <dbReference type="SAM" id="Phobius"/>
    </source>
</evidence>
<dbReference type="Proteomes" id="UP001352223">
    <property type="component" value="Unassembled WGS sequence"/>
</dbReference>